<reference evidence="1 2" key="1">
    <citation type="submission" date="2024-01" db="EMBL/GenBank/DDBJ databases">
        <title>The genomes of 5 underutilized Papilionoideae crops provide insights into root nodulation and disease resistanc.</title>
        <authorList>
            <person name="Jiang F."/>
        </authorList>
    </citation>
    <scope>NUCLEOTIDE SEQUENCE [LARGE SCALE GENOMIC DNA]</scope>
    <source>
        <strain evidence="1">LVBAO_FW01</strain>
        <tissue evidence="1">Leaves</tissue>
    </source>
</reference>
<dbReference type="EMBL" id="JAYMYQ010000004">
    <property type="protein sequence ID" value="KAK7338476.1"/>
    <property type="molecule type" value="Genomic_DNA"/>
</dbReference>
<name>A0AAN9LM46_CANGL</name>
<proteinExistence type="predicted"/>
<keyword evidence="2" id="KW-1185">Reference proteome</keyword>
<dbReference type="Proteomes" id="UP001367508">
    <property type="component" value="Unassembled WGS sequence"/>
</dbReference>
<gene>
    <name evidence="1" type="ORF">VNO77_19087</name>
</gene>
<dbReference type="AlphaFoldDB" id="A0AAN9LM46"/>
<organism evidence="1 2">
    <name type="scientific">Canavalia gladiata</name>
    <name type="common">Sword bean</name>
    <name type="synonym">Dolichos gladiatus</name>
    <dbReference type="NCBI Taxonomy" id="3824"/>
    <lineage>
        <taxon>Eukaryota</taxon>
        <taxon>Viridiplantae</taxon>
        <taxon>Streptophyta</taxon>
        <taxon>Embryophyta</taxon>
        <taxon>Tracheophyta</taxon>
        <taxon>Spermatophyta</taxon>
        <taxon>Magnoliopsida</taxon>
        <taxon>eudicotyledons</taxon>
        <taxon>Gunneridae</taxon>
        <taxon>Pentapetalae</taxon>
        <taxon>rosids</taxon>
        <taxon>fabids</taxon>
        <taxon>Fabales</taxon>
        <taxon>Fabaceae</taxon>
        <taxon>Papilionoideae</taxon>
        <taxon>50 kb inversion clade</taxon>
        <taxon>NPAAA clade</taxon>
        <taxon>indigoferoid/millettioid clade</taxon>
        <taxon>Phaseoleae</taxon>
        <taxon>Canavalia</taxon>
    </lineage>
</organism>
<evidence type="ECO:0000313" key="2">
    <source>
        <dbReference type="Proteomes" id="UP001367508"/>
    </source>
</evidence>
<comment type="caution">
    <text evidence="1">The sequence shown here is derived from an EMBL/GenBank/DDBJ whole genome shotgun (WGS) entry which is preliminary data.</text>
</comment>
<sequence length="78" mass="8578">MSTLPQAICWATIAGNNKSRTLALETSARRCSDVPCKGHAILTRSQNPASFRVTICSWGVIYKKGLRIPLFLLSDRDA</sequence>
<evidence type="ECO:0000313" key="1">
    <source>
        <dbReference type="EMBL" id="KAK7338476.1"/>
    </source>
</evidence>
<accession>A0AAN9LM46</accession>
<protein>
    <submittedName>
        <fullName evidence="1">Uncharacterized protein</fullName>
    </submittedName>
</protein>